<evidence type="ECO:0000256" key="6">
    <source>
        <dbReference type="ARBA" id="ARBA00022786"/>
    </source>
</evidence>
<dbReference type="GO" id="GO:0000209">
    <property type="term" value="P:protein polyubiquitination"/>
    <property type="evidence" value="ECO:0007669"/>
    <property type="project" value="TreeGrafter"/>
</dbReference>
<dbReference type="InterPro" id="IPR001841">
    <property type="entry name" value="Znf_RING"/>
</dbReference>
<reference evidence="19" key="1">
    <citation type="submission" date="2025-08" db="UniProtKB">
        <authorList>
            <consortium name="Ensembl"/>
        </authorList>
    </citation>
    <scope>IDENTIFICATION</scope>
</reference>
<feature type="region of interest" description="Disordered" evidence="17">
    <location>
        <begin position="453"/>
        <end position="646"/>
    </location>
</feature>
<feature type="compositionally biased region" description="Basic and acidic residues" evidence="17">
    <location>
        <begin position="758"/>
        <end position="776"/>
    </location>
</feature>
<keyword evidence="9" id="KW-0804">Transcription</keyword>
<name>A0A8D2Q0F3_VARKO</name>
<dbReference type="InterPro" id="IPR013083">
    <property type="entry name" value="Znf_RING/FYVE/PHD"/>
</dbReference>
<feature type="compositionally biased region" description="Polar residues" evidence="17">
    <location>
        <begin position="382"/>
        <end position="412"/>
    </location>
</feature>
<dbReference type="CTD" id="10210"/>
<dbReference type="InterPro" id="IPR058745">
    <property type="entry name" value="PWI_Topors"/>
</dbReference>
<dbReference type="GO" id="GO:0008630">
    <property type="term" value="P:intrinsic apoptotic signaling pathway in response to DNA damage"/>
    <property type="evidence" value="ECO:0007669"/>
    <property type="project" value="UniProtKB-ARBA"/>
</dbReference>
<keyword evidence="8" id="KW-0805">Transcription regulation</keyword>
<organism evidence="19 20">
    <name type="scientific">Varanus komodoensis</name>
    <name type="common">Komodo dragon</name>
    <dbReference type="NCBI Taxonomy" id="61221"/>
    <lineage>
        <taxon>Eukaryota</taxon>
        <taxon>Metazoa</taxon>
        <taxon>Chordata</taxon>
        <taxon>Craniata</taxon>
        <taxon>Vertebrata</taxon>
        <taxon>Euteleostomi</taxon>
        <taxon>Lepidosauria</taxon>
        <taxon>Squamata</taxon>
        <taxon>Bifurcata</taxon>
        <taxon>Unidentata</taxon>
        <taxon>Episquamata</taxon>
        <taxon>Toxicofera</taxon>
        <taxon>Anguimorpha</taxon>
        <taxon>Paleoanguimorpha</taxon>
        <taxon>Varanoidea</taxon>
        <taxon>Varanidae</taxon>
        <taxon>Varanus</taxon>
    </lineage>
</organism>
<feature type="compositionally biased region" description="Polar residues" evidence="17">
    <location>
        <begin position="871"/>
        <end position="889"/>
    </location>
</feature>
<feature type="compositionally biased region" description="Basic and acidic residues" evidence="17">
    <location>
        <begin position="915"/>
        <end position="926"/>
    </location>
</feature>
<evidence type="ECO:0000256" key="13">
    <source>
        <dbReference type="ARBA" id="ARBA00079040"/>
    </source>
</evidence>
<feature type="region of interest" description="Disordered" evidence="17">
    <location>
        <begin position="723"/>
        <end position="776"/>
    </location>
</feature>
<feature type="compositionally biased region" description="Polar residues" evidence="17">
    <location>
        <begin position="533"/>
        <end position="542"/>
    </location>
</feature>
<evidence type="ECO:0000256" key="3">
    <source>
        <dbReference type="ARBA" id="ARBA00022679"/>
    </source>
</evidence>
<dbReference type="Ensembl" id="ENSVKKT00000014742.1">
    <property type="protein sequence ID" value="ENSVKKP00000014392.1"/>
    <property type="gene ID" value="ENSVKKG00000009908.1"/>
</dbReference>
<dbReference type="GO" id="GO:0061630">
    <property type="term" value="F:ubiquitin protein ligase activity"/>
    <property type="evidence" value="ECO:0007669"/>
    <property type="project" value="UniProtKB-EC"/>
</dbReference>
<evidence type="ECO:0000256" key="15">
    <source>
        <dbReference type="ARBA" id="ARBA00082108"/>
    </source>
</evidence>
<dbReference type="EC" id="2.3.2.27" evidence="2"/>
<dbReference type="GO" id="GO:0008270">
    <property type="term" value="F:zinc ion binding"/>
    <property type="evidence" value="ECO:0007669"/>
    <property type="project" value="UniProtKB-KW"/>
</dbReference>
<evidence type="ECO:0000256" key="2">
    <source>
        <dbReference type="ARBA" id="ARBA00012483"/>
    </source>
</evidence>
<reference evidence="19" key="2">
    <citation type="submission" date="2025-09" db="UniProtKB">
        <authorList>
            <consortium name="Ensembl"/>
        </authorList>
    </citation>
    <scope>IDENTIFICATION</scope>
</reference>
<dbReference type="PANTHER" id="PTHR46077:SF1">
    <property type="entry name" value="TOP1 BINDING ARGININE_SERINE RICH PROTEIN, E3 UBIQUITIN LIGASE"/>
    <property type="match status" value="1"/>
</dbReference>
<keyword evidence="3" id="KW-0808">Transferase</keyword>
<evidence type="ECO:0000313" key="19">
    <source>
        <dbReference type="Ensembl" id="ENSVKKP00000014392.1"/>
    </source>
</evidence>
<feature type="region of interest" description="Disordered" evidence="17">
    <location>
        <begin position="683"/>
        <end position="708"/>
    </location>
</feature>
<evidence type="ECO:0000256" key="4">
    <source>
        <dbReference type="ARBA" id="ARBA00022723"/>
    </source>
</evidence>
<evidence type="ECO:0000313" key="20">
    <source>
        <dbReference type="Proteomes" id="UP000694545"/>
    </source>
</evidence>
<dbReference type="SMART" id="SM00184">
    <property type="entry name" value="RING"/>
    <property type="match status" value="1"/>
</dbReference>
<dbReference type="FunFam" id="3.30.40.10:FF:000136">
    <property type="entry name" value="E3 ubiquitin-protein ligase Topors"/>
    <property type="match status" value="1"/>
</dbReference>
<feature type="compositionally biased region" description="Basic residues" evidence="17">
    <location>
        <begin position="561"/>
        <end position="601"/>
    </location>
</feature>
<evidence type="ECO:0000256" key="10">
    <source>
        <dbReference type="ARBA" id="ARBA00071236"/>
    </source>
</evidence>
<feature type="compositionally biased region" description="Basic residues" evidence="17">
    <location>
        <begin position="831"/>
        <end position="848"/>
    </location>
</feature>
<dbReference type="PROSITE" id="PS00518">
    <property type="entry name" value="ZF_RING_1"/>
    <property type="match status" value="1"/>
</dbReference>
<feature type="region of interest" description="Disordered" evidence="17">
    <location>
        <begin position="795"/>
        <end position="926"/>
    </location>
</feature>
<dbReference type="Pfam" id="PF13923">
    <property type="entry name" value="zf-C3HC4_2"/>
    <property type="match status" value="1"/>
</dbReference>
<dbReference type="SUPFAM" id="SSF57850">
    <property type="entry name" value="RING/U-box"/>
    <property type="match status" value="1"/>
</dbReference>
<feature type="compositionally biased region" description="Polar residues" evidence="17">
    <location>
        <begin position="475"/>
        <end position="486"/>
    </location>
</feature>
<evidence type="ECO:0000256" key="12">
    <source>
        <dbReference type="ARBA" id="ARBA00076940"/>
    </source>
</evidence>
<dbReference type="OrthoDB" id="21204at2759"/>
<dbReference type="OMA" id="DCVIVGF"/>
<feature type="compositionally biased region" description="Basic and acidic residues" evidence="17">
    <location>
        <begin position="740"/>
        <end position="750"/>
    </location>
</feature>
<sequence>MCDPRELRSRAGGANGRRRQRSKPNLASVMDNFRDDNFSPRPDANELNQAMAVDTSPDSKCPICLDTFENVAFLDRCWHRFCFRCVQEWSKNKAECPLCKQPFHSILHSMRSEDDFKVYTVRPSETESFANPNGRRFRYRTTLTRQRRAPVYSQRNSASQRTVSPPDNGILFEGLSGQTTQQREAEMHQMIRRLASRRQASLEGRTMRQIQEAEIISFRRALYRSGTRVRSIEDGGRYRDISAEFFRRNPACLHRLVPWLKRELTVLFGAHGSLVNIVQHIIMSNVTRYDMESQAFSDDLKPFLLHRTEQFLHEFISFARCPFNIDAYDQHANYDCPAPSYEEGSRSESSIITISPDSDEPSYSAFTSGTSQAPWDDETPGPSYSSSEQVRASLTTALDTSESSDGEPSSNAAVVQAQLPANVDMNGDSCDSSDNCVIVGYVKPLAERTPELVQLSSDSAESGEARKTEEVKQVQPIQYHSFSDTDASGYASPFSIGSRDGSASNKTNVSPSSKKRKSKRSEKERSKSRESATWLQSPSTGQVDDGCSLPKRRKTESSAQRSHRERHGQKSKRKHRSMEKKKRKRDGSRHKHRKDKKRSRTRDKSLSRKSQALSLSSESAGSREMSRSRSRSNEYIRTSKSRDDDYYLKDSYESKYKCEYTFYSCNTTQDGYESSYRRRMQARAQYSRENASPDYEMQSFSERTHRSRSLRGHSENRWYYYERHRSRSRSSSRSQTPARGLDRIRSEKPSGKRKYKTRHLESAHRGSEEASSAKERSALETALVKYQGFHKKATSLDSQPELEIRHKKRKKRSRSPSVEIIYEGQATDTTRHHKKKRKREKKSRKSHVSHSPFSSPVVITINSDSDKDTGIQDNTDCNSNFSWSPTLQPNEKETESLSPLVEARDSSYGAGESENVDKDSSMTTARKEVVGETSNALVPLQGTANRHALTVTDGTSFNIVNQASAVEIQSFSQLPAVRTTLFVRLSQMLRKVSHPLDSPEQNV</sequence>
<accession>A0A8D2Q0F3</accession>
<keyword evidence="4" id="KW-0479">Metal-binding</keyword>
<evidence type="ECO:0000256" key="14">
    <source>
        <dbReference type="ARBA" id="ARBA00079184"/>
    </source>
</evidence>
<feature type="compositionally biased region" description="Polar residues" evidence="17">
    <location>
        <begin position="347"/>
        <end position="356"/>
    </location>
</feature>
<feature type="compositionally biased region" description="Basic residues" evidence="17">
    <location>
        <begin position="805"/>
        <end position="814"/>
    </location>
</feature>
<keyword evidence="6" id="KW-0833">Ubl conjugation pathway</keyword>
<gene>
    <name evidence="19" type="primary">TOPORS</name>
</gene>
<dbReference type="CDD" id="cd16574">
    <property type="entry name" value="RING-HC_Topors"/>
    <property type="match status" value="1"/>
</dbReference>
<evidence type="ECO:0000256" key="11">
    <source>
        <dbReference type="ARBA" id="ARBA00076856"/>
    </source>
</evidence>
<dbReference type="KEGG" id="vko:123022249"/>
<proteinExistence type="predicted"/>
<evidence type="ECO:0000259" key="18">
    <source>
        <dbReference type="PROSITE" id="PS50089"/>
    </source>
</evidence>
<evidence type="ECO:0000256" key="1">
    <source>
        <dbReference type="ARBA" id="ARBA00000900"/>
    </source>
</evidence>
<feature type="compositionally biased region" description="Basic and acidic residues" evidence="17">
    <location>
        <begin position="521"/>
        <end position="530"/>
    </location>
</feature>
<feature type="region of interest" description="Disordered" evidence="17">
    <location>
        <begin position="1"/>
        <end position="41"/>
    </location>
</feature>
<dbReference type="PANTHER" id="PTHR46077">
    <property type="entry name" value="E3 UBIQUITIN-PROTEIN LIGASE TOPORS"/>
    <property type="match status" value="1"/>
</dbReference>
<feature type="compositionally biased region" description="Low complexity" evidence="17">
    <location>
        <begin position="849"/>
        <end position="858"/>
    </location>
</feature>
<dbReference type="InterPro" id="IPR017907">
    <property type="entry name" value="Znf_RING_CS"/>
</dbReference>
<feature type="compositionally biased region" description="Polar residues" evidence="17">
    <location>
        <begin position="501"/>
        <end position="511"/>
    </location>
</feature>
<feature type="domain" description="RING-type" evidence="18">
    <location>
        <begin position="61"/>
        <end position="100"/>
    </location>
</feature>
<evidence type="ECO:0000256" key="17">
    <source>
        <dbReference type="SAM" id="MobiDB-lite"/>
    </source>
</evidence>
<evidence type="ECO:0000256" key="7">
    <source>
        <dbReference type="ARBA" id="ARBA00022833"/>
    </source>
</evidence>
<keyword evidence="7" id="KW-0862">Zinc</keyword>
<evidence type="ECO:0000256" key="5">
    <source>
        <dbReference type="ARBA" id="ARBA00022771"/>
    </source>
</evidence>
<dbReference type="Gene3D" id="3.30.40.10">
    <property type="entry name" value="Zinc/RING finger domain, C3HC4 (zinc finger)"/>
    <property type="match status" value="1"/>
</dbReference>
<dbReference type="GO" id="GO:0006513">
    <property type="term" value="P:protein monoubiquitination"/>
    <property type="evidence" value="ECO:0007669"/>
    <property type="project" value="TreeGrafter"/>
</dbReference>
<comment type="catalytic activity">
    <reaction evidence="1">
        <text>S-ubiquitinyl-[E2 ubiquitin-conjugating enzyme]-L-cysteine + [acceptor protein]-L-lysine = [E2 ubiquitin-conjugating enzyme]-L-cysteine + N(6)-ubiquitinyl-[acceptor protein]-L-lysine.</text>
        <dbReference type="EC" id="2.3.2.27"/>
    </reaction>
</comment>
<dbReference type="GeneID" id="123022249"/>
<dbReference type="Pfam" id="PF26084">
    <property type="entry name" value="PWI_Topors"/>
    <property type="match status" value="1"/>
</dbReference>
<feature type="compositionally biased region" description="Low complexity" evidence="17">
    <location>
        <begin position="608"/>
        <end position="623"/>
    </location>
</feature>
<evidence type="ECO:0000256" key="16">
    <source>
        <dbReference type="PROSITE-ProRule" id="PRU00175"/>
    </source>
</evidence>
<dbReference type="Proteomes" id="UP000694545">
    <property type="component" value="Unplaced"/>
</dbReference>
<dbReference type="PROSITE" id="PS50089">
    <property type="entry name" value="ZF_RING_2"/>
    <property type="match status" value="1"/>
</dbReference>
<feature type="compositionally biased region" description="Polar residues" evidence="17">
    <location>
        <begin position="364"/>
        <end position="373"/>
    </location>
</feature>
<dbReference type="AlphaFoldDB" id="A0A8D2Q0F3"/>
<evidence type="ECO:0000256" key="9">
    <source>
        <dbReference type="ARBA" id="ARBA00023163"/>
    </source>
</evidence>
<feature type="region of interest" description="Disordered" evidence="17">
    <location>
        <begin position="339"/>
        <end position="412"/>
    </location>
</feature>
<feature type="compositionally biased region" description="Basic and acidic residues" evidence="17">
    <location>
        <begin position="463"/>
        <end position="472"/>
    </location>
</feature>
<protein>
    <recommendedName>
        <fullName evidence="10">E3 ubiquitin-protein ligase Topors</fullName>
        <ecNumber evidence="2">2.3.2.27</ecNumber>
    </recommendedName>
    <alternativeName>
        <fullName evidence="11">RING-type E3 ubiquitin transferase Topors</fullName>
    </alternativeName>
    <alternativeName>
        <fullName evidence="13">SUMO1-protein E3 ligase Topors</fullName>
    </alternativeName>
    <alternativeName>
        <fullName evidence="12">Topoisomerase I-binding RING finger protein</fullName>
    </alternativeName>
    <alternativeName>
        <fullName evidence="14">Topoisomerase I-binding arginine/serine-rich protein</fullName>
    </alternativeName>
    <alternativeName>
        <fullName evidence="15">Tumor suppressor p53-binding protein 3</fullName>
    </alternativeName>
</protein>
<dbReference type="GO" id="GO:0032391">
    <property type="term" value="C:photoreceptor connecting cilium"/>
    <property type="evidence" value="ECO:0007669"/>
    <property type="project" value="UniProtKB-ARBA"/>
</dbReference>
<feature type="compositionally biased region" description="Basic and acidic residues" evidence="17">
    <location>
        <begin position="624"/>
        <end position="634"/>
    </location>
</feature>
<keyword evidence="20" id="KW-1185">Reference proteome</keyword>
<dbReference type="RefSeq" id="XP_044283790.1">
    <property type="nucleotide sequence ID" value="XM_044427855.1"/>
</dbReference>
<evidence type="ECO:0000256" key="8">
    <source>
        <dbReference type="ARBA" id="ARBA00023015"/>
    </source>
</evidence>
<keyword evidence="5 16" id="KW-0863">Zinc-finger</keyword>
<dbReference type="InterPro" id="IPR058746">
    <property type="entry name" value="Znf_RING-type_Topors"/>
</dbReference>